<dbReference type="PROSITE" id="PS00894">
    <property type="entry name" value="HTH_DEOR_1"/>
    <property type="match status" value="1"/>
</dbReference>
<dbReference type="Gene3D" id="3.40.50.1360">
    <property type="match status" value="1"/>
</dbReference>
<dbReference type="SUPFAM" id="SSF100950">
    <property type="entry name" value="NagB/RpiA/CoA transferase-like"/>
    <property type="match status" value="1"/>
</dbReference>
<gene>
    <name evidence="8" type="ORF">HEB94_000011</name>
</gene>
<evidence type="ECO:0000313" key="8">
    <source>
        <dbReference type="EMBL" id="MBE1603163.1"/>
    </source>
</evidence>
<dbReference type="InterPro" id="IPR018356">
    <property type="entry name" value="Tscrpt_reg_HTH_DeoR_CS"/>
</dbReference>
<dbReference type="PROSITE" id="PS51000">
    <property type="entry name" value="HTH_DEOR_2"/>
    <property type="match status" value="1"/>
</dbReference>
<feature type="domain" description="HTH deoR-type" evidence="7">
    <location>
        <begin position="13"/>
        <end position="68"/>
    </location>
</feature>
<dbReference type="InterPro" id="IPR001034">
    <property type="entry name" value="DeoR_HTH"/>
</dbReference>
<proteinExistence type="predicted"/>
<dbReference type="InterPro" id="IPR037171">
    <property type="entry name" value="NagB/RpiA_transferase-like"/>
</dbReference>
<dbReference type="Gene3D" id="1.10.10.10">
    <property type="entry name" value="Winged helix-like DNA-binding domain superfamily/Winged helix DNA-binding domain"/>
    <property type="match status" value="1"/>
</dbReference>
<dbReference type="SMART" id="SM01134">
    <property type="entry name" value="DeoRC"/>
    <property type="match status" value="1"/>
</dbReference>
<keyword evidence="4" id="KW-0238">DNA-binding</keyword>
<evidence type="ECO:0000256" key="3">
    <source>
        <dbReference type="ARBA" id="ARBA00023015"/>
    </source>
</evidence>
<dbReference type="InterPro" id="IPR050313">
    <property type="entry name" value="Carb_Metab_HTH_regulators"/>
</dbReference>
<protein>
    <recommendedName>
        <fullName evidence="1">Lactose phosphotransferase system repressor</fullName>
    </recommendedName>
</protein>
<dbReference type="InterPro" id="IPR036388">
    <property type="entry name" value="WH-like_DNA-bd_sf"/>
</dbReference>
<evidence type="ECO:0000259" key="7">
    <source>
        <dbReference type="PROSITE" id="PS51000"/>
    </source>
</evidence>
<evidence type="ECO:0000256" key="4">
    <source>
        <dbReference type="ARBA" id="ARBA00023125"/>
    </source>
</evidence>
<dbReference type="PANTHER" id="PTHR30363:SF4">
    <property type="entry name" value="GLYCEROL-3-PHOSPHATE REGULON REPRESSOR"/>
    <property type="match status" value="1"/>
</dbReference>
<keyword evidence="9" id="KW-1185">Reference proteome</keyword>
<dbReference type="GO" id="GO:0003700">
    <property type="term" value="F:DNA-binding transcription factor activity"/>
    <property type="evidence" value="ECO:0007669"/>
    <property type="project" value="InterPro"/>
</dbReference>
<dbReference type="InterPro" id="IPR036390">
    <property type="entry name" value="WH_DNA-bd_sf"/>
</dbReference>
<dbReference type="Proteomes" id="UP000638648">
    <property type="component" value="Unassembled WGS sequence"/>
</dbReference>
<evidence type="ECO:0000256" key="5">
    <source>
        <dbReference type="ARBA" id="ARBA00023163"/>
    </source>
</evidence>
<dbReference type="Pfam" id="PF08220">
    <property type="entry name" value="HTH_DeoR"/>
    <property type="match status" value="1"/>
</dbReference>
<accession>A0A927MQQ7</accession>
<organism evidence="8 9">
    <name type="scientific">Actinopolymorpha pittospori</name>
    <dbReference type="NCBI Taxonomy" id="648752"/>
    <lineage>
        <taxon>Bacteria</taxon>
        <taxon>Bacillati</taxon>
        <taxon>Actinomycetota</taxon>
        <taxon>Actinomycetes</taxon>
        <taxon>Propionibacteriales</taxon>
        <taxon>Actinopolymorphaceae</taxon>
        <taxon>Actinopolymorpha</taxon>
    </lineage>
</organism>
<dbReference type="SUPFAM" id="SSF46785">
    <property type="entry name" value="Winged helix' DNA-binding domain"/>
    <property type="match status" value="1"/>
</dbReference>
<reference evidence="8" key="1">
    <citation type="submission" date="2020-10" db="EMBL/GenBank/DDBJ databases">
        <title>Sequencing the genomes of 1000 actinobacteria strains.</title>
        <authorList>
            <person name="Klenk H.-P."/>
        </authorList>
    </citation>
    <scope>NUCLEOTIDE SEQUENCE</scope>
    <source>
        <strain evidence="8">DSM 45354</strain>
    </source>
</reference>
<dbReference type="Pfam" id="PF00455">
    <property type="entry name" value="DeoRC"/>
    <property type="match status" value="1"/>
</dbReference>
<evidence type="ECO:0000256" key="2">
    <source>
        <dbReference type="ARBA" id="ARBA00022491"/>
    </source>
</evidence>
<dbReference type="GO" id="GO:0003677">
    <property type="term" value="F:DNA binding"/>
    <property type="evidence" value="ECO:0007669"/>
    <property type="project" value="UniProtKB-KW"/>
</dbReference>
<evidence type="ECO:0000256" key="1">
    <source>
        <dbReference type="ARBA" id="ARBA00021390"/>
    </source>
</evidence>
<keyword evidence="3" id="KW-0805">Transcription regulation</keyword>
<dbReference type="RefSeq" id="WP_192748050.1">
    <property type="nucleotide sequence ID" value="NZ_BAABJL010000160.1"/>
</dbReference>
<dbReference type="EMBL" id="JADBEM010000001">
    <property type="protein sequence ID" value="MBE1603163.1"/>
    <property type="molecule type" value="Genomic_DNA"/>
</dbReference>
<sequence>MPETDTSFAYASASERRERLAQFVTGQGYCTILELAQLFGVSEMTIRRDVGRLVGEGRLRSFHGGVGSLVPTDILGVDYTARHHSHADAKRAIAARAVRMVRPGAVIAIDAGTTPAGLAGLLGPELRAQIITPSLPVVSTLATHPGVEVTCLGGILHSESLSFSGPSTLAAISNLHVETLFLAASGLGERGAFCGNGFDAITKRALIDVSDNVVLLADSSKFTTSSMVRVCGWDAIDVLVTDDALRREDEEMLAHYEVTIEKTRSAHPDNLELEGSAS</sequence>
<dbReference type="AlphaFoldDB" id="A0A927MQQ7"/>
<evidence type="ECO:0000313" key="9">
    <source>
        <dbReference type="Proteomes" id="UP000638648"/>
    </source>
</evidence>
<name>A0A927MQQ7_9ACTN</name>
<dbReference type="InterPro" id="IPR014036">
    <property type="entry name" value="DeoR-like_C"/>
</dbReference>
<dbReference type="SMART" id="SM00420">
    <property type="entry name" value="HTH_DEOR"/>
    <property type="match status" value="1"/>
</dbReference>
<keyword evidence="5" id="KW-0804">Transcription</keyword>
<comment type="caution">
    <text evidence="8">The sequence shown here is derived from an EMBL/GenBank/DDBJ whole genome shotgun (WGS) entry which is preliminary data.</text>
</comment>
<keyword evidence="2" id="KW-0678">Repressor</keyword>
<evidence type="ECO:0000256" key="6">
    <source>
        <dbReference type="ARBA" id="ARBA00024937"/>
    </source>
</evidence>
<comment type="function">
    <text evidence="6">Repressor of the lactose catabolism operon. Galactose-6-phosphate is the inducer.</text>
</comment>
<dbReference type="PANTHER" id="PTHR30363">
    <property type="entry name" value="HTH-TYPE TRANSCRIPTIONAL REGULATOR SRLR-RELATED"/>
    <property type="match status" value="1"/>
</dbReference>
<dbReference type="PRINTS" id="PR00037">
    <property type="entry name" value="HTHLACR"/>
</dbReference>